<dbReference type="InterPro" id="IPR018114">
    <property type="entry name" value="TRYPSIN_HIS"/>
</dbReference>
<sequence>MSSGGEDETDAVSPLSRSAPKETGNLPQPTKKVVPATPAARIATPAARIATPAARIATPAARIASPNTRVGAPNRTPGPVNGTPRPAGPTRTPGPVRGIPRPTSTGAPVGIYKRRRISTLRRYCVPITTTVLVIASIVVIAILIKVVLDNYYFFCLKSFKFIPLDKWCDGTEDCASGEDESRCVQRFAANASSIVRFSEQSALLIFMRSTNTWNWVCSDKWDSTRARAVCAQIGFSGDPVSSYVSLNDLANPSTRTFSDVQVLSNNDIEAIPVSSGSCPSGKIVSLRCIVCGSSHKQERIIGGSDSPIENWPWQASLQYMGQHVCGASFLNSYWLLTAAHCFKGQQPLDRWRIQYGIAKLTFVFGSQVDRIFIHGQYAYDVKPNDIALIKLKNAAQFSASAQPICLPPFDLNLLPSAVLWVTGWGNTQEGGQLASVLQQVSIGFITSDVCNREYYGQILPTMLCAGREAGGADTCQGDSGGPLVSYPASSRWEQVGIVSFGDGCGRPGKVGVYTKVSMFLDWIYAVLKVKPSPPDAAELHLA</sequence>
<protein>
    <submittedName>
        <fullName evidence="12">Uncharacterized protein</fullName>
    </submittedName>
</protein>
<dbReference type="SMART" id="SM00020">
    <property type="entry name" value="Tryp_SPc"/>
    <property type="match status" value="1"/>
</dbReference>
<keyword evidence="9" id="KW-0472">Membrane</keyword>
<evidence type="ECO:0000256" key="6">
    <source>
        <dbReference type="PROSITE-ProRule" id="PRU00196"/>
    </source>
</evidence>
<dbReference type="Gene3D" id="3.10.250.10">
    <property type="entry name" value="SRCR-like domain"/>
    <property type="match status" value="1"/>
</dbReference>
<dbReference type="Proteomes" id="UP000694569">
    <property type="component" value="Unplaced"/>
</dbReference>
<feature type="region of interest" description="Disordered" evidence="8">
    <location>
        <begin position="1"/>
        <end position="39"/>
    </location>
</feature>
<evidence type="ECO:0000313" key="13">
    <source>
        <dbReference type="Proteomes" id="UP000694569"/>
    </source>
</evidence>
<dbReference type="InterPro" id="IPR001314">
    <property type="entry name" value="Peptidase_S1A"/>
</dbReference>
<keyword evidence="13" id="KW-1185">Reference proteome</keyword>
<evidence type="ECO:0000256" key="9">
    <source>
        <dbReference type="SAM" id="Phobius"/>
    </source>
</evidence>
<dbReference type="InterPro" id="IPR009003">
    <property type="entry name" value="Peptidase_S1_PA"/>
</dbReference>
<keyword evidence="4" id="KW-1015">Disulfide bond</keyword>
<feature type="compositionally biased region" description="Acidic residues" evidence="8">
    <location>
        <begin position="1"/>
        <end position="10"/>
    </location>
</feature>
<evidence type="ECO:0000259" key="10">
    <source>
        <dbReference type="PROSITE" id="PS50240"/>
    </source>
</evidence>
<dbReference type="Pfam" id="PF00089">
    <property type="entry name" value="Trypsin"/>
    <property type="match status" value="1"/>
</dbReference>
<dbReference type="Ensembl" id="ENSLLET00000050983.1">
    <property type="protein sequence ID" value="ENSLLEP00000049069.1"/>
    <property type="gene ID" value="ENSLLEG00000030894.1"/>
</dbReference>
<evidence type="ECO:0000313" key="12">
    <source>
        <dbReference type="Ensembl" id="ENSLLEP00000049069.1"/>
    </source>
</evidence>
<keyword evidence="9" id="KW-0812">Transmembrane</keyword>
<dbReference type="FunFam" id="2.40.10.10:FF:000003">
    <property type="entry name" value="Transmembrane serine protease 3"/>
    <property type="match status" value="1"/>
</dbReference>
<feature type="domain" description="Peptidase S1" evidence="10">
    <location>
        <begin position="300"/>
        <end position="528"/>
    </location>
</feature>
<evidence type="ECO:0000256" key="7">
    <source>
        <dbReference type="RuleBase" id="RU363034"/>
    </source>
</evidence>
<keyword evidence="5" id="KW-0325">Glycoprotein</keyword>
<dbReference type="PRINTS" id="PR00722">
    <property type="entry name" value="CHYMOTRYPSIN"/>
</dbReference>
<dbReference type="InterPro" id="IPR043504">
    <property type="entry name" value="Peptidase_S1_PA_chymotrypsin"/>
</dbReference>
<feature type="transmembrane region" description="Helical" evidence="9">
    <location>
        <begin position="123"/>
        <end position="148"/>
    </location>
</feature>
<dbReference type="SUPFAM" id="SSF50494">
    <property type="entry name" value="Trypsin-like serine proteases"/>
    <property type="match status" value="1"/>
</dbReference>
<dbReference type="InterPro" id="IPR001190">
    <property type="entry name" value="SRCR"/>
</dbReference>
<dbReference type="PROSITE" id="PS50240">
    <property type="entry name" value="TRYPSIN_DOM"/>
    <property type="match status" value="1"/>
</dbReference>
<dbReference type="AlphaFoldDB" id="A0A8C5WMN0"/>
<dbReference type="InterPro" id="IPR036055">
    <property type="entry name" value="LDL_receptor-like_sf"/>
</dbReference>
<dbReference type="PROSITE" id="PS50287">
    <property type="entry name" value="SRCR_2"/>
    <property type="match status" value="1"/>
</dbReference>
<dbReference type="GO" id="GO:0006508">
    <property type="term" value="P:proteolysis"/>
    <property type="evidence" value="ECO:0007669"/>
    <property type="project" value="UniProtKB-KW"/>
</dbReference>
<keyword evidence="1 7" id="KW-0645">Protease</keyword>
<dbReference type="GO" id="GO:0016020">
    <property type="term" value="C:membrane"/>
    <property type="evidence" value="ECO:0007669"/>
    <property type="project" value="InterPro"/>
</dbReference>
<evidence type="ECO:0000256" key="8">
    <source>
        <dbReference type="SAM" id="MobiDB-lite"/>
    </source>
</evidence>
<keyword evidence="2 7" id="KW-0378">Hydrolase</keyword>
<accession>A0A8C5WMN0</accession>
<dbReference type="InterPro" id="IPR002172">
    <property type="entry name" value="LDrepeatLR_classA_rpt"/>
</dbReference>
<dbReference type="InterPro" id="IPR036772">
    <property type="entry name" value="SRCR-like_dom_sf"/>
</dbReference>
<proteinExistence type="predicted"/>
<reference evidence="12" key="2">
    <citation type="submission" date="2025-09" db="UniProtKB">
        <authorList>
            <consortium name="Ensembl"/>
        </authorList>
    </citation>
    <scope>IDENTIFICATION</scope>
</reference>
<dbReference type="SMART" id="SM00192">
    <property type="entry name" value="LDLa"/>
    <property type="match status" value="1"/>
</dbReference>
<name>A0A8C5WMN0_9ANUR</name>
<keyword evidence="9" id="KW-1133">Transmembrane helix</keyword>
<dbReference type="SUPFAM" id="SSF57424">
    <property type="entry name" value="LDL receptor-like module"/>
    <property type="match status" value="1"/>
</dbReference>
<feature type="region of interest" description="Disordered" evidence="8">
    <location>
        <begin position="60"/>
        <end position="107"/>
    </location>
</feature>
<dbReference type="SUPFAM" id="SSF56487">
    <property type="entry name" value="SRCR-like"/>
    <property type="match status" value="1"/>
</dbReference>
<organism evidence="12 13">
    <name type="scientific">Leptobrachium leishanense</name>
    <name type="common">Leishan spiny toad</name>
    <dbReference type="NCBI Taxonomy" id="445787"/>
    <lineage>
        <taxon>Eukaryota</taxon>
        <taxon>Metazoa</taxon>
        <taxon>Chordata</taxon>
        <taxon>Craniata</taxon>
        <taxon>Vertebrata</taxon>
        <taxon>Euteleostomi</taxon>
        <taxon>Amphibia</taxon>
        <taxon>Batrachia</taxon>
        <taxon>Anura</taxon>
        <taxon>Pelobatoidea</taxon>
        <taxon>Megophryidae</taxon>
        <taxon>Leptobrachium</taxon>
    </lineage>
</organism>
<dbReference type="Gene3D" id="2.40.10.10">
    <property type="entry name" value="Trypsin-like serine proteases"/>
    <property type="match status" value="2"/>
</dbReference>
<dbReference type="InterPro" id="IPR033116">
    <property type="entry name" value="TRYPSIN_SER"/>
</dbReference>
<keyword evidence="3 7" id="KW-0720">Serine protease</keyword>
<dbReference type="GeneTree" id="ENSGT00940000155207"/>
<dbReference type="PROSITE" id="PS00134">
    <property type="entry name" value="TRYPSIN_HIS"/>
    <property type="match status" value="1"/>
</dbReference>
<evidence type="ECO:0000256" key="3">
    <source>
        <dbReference type="ARBA" id="ARBA00022825"/>
    </source>
</evidence>
<feature type="compositionally biased region" description="Low complexity" evidence="8">
    <location>
        <begin position="82"/>
        <end position="103"/>
    </location>
</feature>
<dbReference type="PANTHER" id="PTHR24252:SF24">
    <property type="entry name" value="TRANSMEMBRANE PROTEASE SERINE 2-LIKE ISOFORM X1"/>
    <property type="match status" value="1"/>
</dbReference>
<comment type="caution">
    <text evidence="6">Lacks conserved residue(s) required for the propagation of feature annotation.</text>
</comment>
<dbReference type="PROSITE" id="PS00135">
    <property type="entry name" value="TRYPSIN_SER"/>
    <property type="match status" value="1"/>
</dbReference>
<dbReference type="CDD" id="cd00190">
    <property type="entry name" value="Tryp_SPc"/>
    <property type="match status" value="1"/>
</dbReference>
<reference evidence="12" key="1">
    <citation type="submission" date="2025-08" db="UniProtKB">
        <authorList>
            <consortium name="Ensembl"/>
        </authorList>
    </citation>
    <scope>IDENTIFICATION</scope>
</reference>
<dbReference type="CDD" id="cd00112">
    <property type="entry name" value="LDLa"/>
    <property type="match status" value="1"/>
</dbReference>
<evidence type="ECO:0000256" key="4">
    <source>
        <dbReference type="ARBA" id="ARBA00023157"/>
    </source>
</evidence>
<evidence type="ECO:0000256" key="2">
    <source>
        <dbReference type="ARBA" id="ARBA00022801"/>
    </source>
</evidence>
<dbReference type="OrthoDB" id="6380398at2759"/>
<evidence type="ECO:0000256" key="5">
    <source>
        <dbReference type="ARBA" id="ARBA00023180"/>
    </source>
</evidence>
<evidence type="ECO:0000259" key="11">
    <source>
        <dbReference type="PROSITE" id="PS50287"/>
    </source>
</evidence>
<dbReference type="Gene3D" id="4.10.400.10">
    <property type="entry name" value="Low-density Lipoprotein Receptor"/>
    <property type="match status" value="1"/>
</dbReference>
<feature type="domain" description="SRCR" evidence="11">
    <location>
        <begin position="185"/>
        <end position="236"/>
    </location>
</feature>
<dbReference type="GO" id="GO:0004252">
    <property type="term" value="F:serine-type endopeptidase activity"/>
    <property type="evidence" value="ECO:0007669"/>
    <property type="project" value="InterPro"/>
</dbReference>
<dbReference type="InterPro" id="IPR001254">
    <property type="entry name" value="Trypsin_dom"/>
</dbReference>
<dbReference type="PANTHER" id="PTHR24252">
    <property type="entry name" value="ACROSIN-RELATED"/>
    <property type="match status" value="1"/>
</dbReference>
<dbReference type="Pfam" id="PF15494">
    <property type="entry name" value="SRCR_2"/>
    <property type="match status" value="1"/>
</dbReference>
<evidence type="ECO:0000256" key="1">
    <source>
        <dbReference type="ARBA" id="ARBA00022670"/>
    </source>
</evidence>